<dbReference type="HOGENOM" id="CLU_046187_0_0_1"/>
<sequence>MFLLAGALIFSTIFQLSHAQQIIQLSTFKGGSVDNKINVAPPYSLYVSAHMDTSIVLKQIYIKTEDGQMKNLDDLKNAKADTKSGLLTPFQVQSTAYISSVLADSQMAALEGFIYITTAKQAKDFTFKVYDVDEAQVIRTSLLICNPCTIVFLNSNTGMTPIQSSTISTWRQSNDSTVKLYSGVPTDQEEVPYSQIFANPIETINGPAQMIPIVEKFSVSLRSFYFKTTSDFYFLIQPFYGFNSGVTTTTDYTSTGLYMKSRTQTSSTFTVICVRDTRFNGTTGANIIGSLPVQNAKVTVQENDGVQKVAMSATPANQIFGVSTDKIGQNLTISSDSSEGGEFFVQYYILQDQEISSTYAPTQQPPGSIETTTKGSDALSLSVVLVSVILFT</sequence>
<gene>
    <name evidence="2" type="ORF">CRE_18809</name>
</gene>
<evidence type="ECO:0000313" key="3">
    <source>
        <dbReference type="Proteomes" id="UP000008281"/>
    </source>
</evidence>
<dbReference type="OrthoDB" id="5835923at2759"/>
<dbReference type="Pfam" id="PF03409">
    <property type="entry name" value="Glycoprotein"/>
    <property type="match status" value="1"/>
</dbReference>
<organism evidence="3">
    <name type="scientific">Caenorhabditis remanei</name>
    <name type="common">Caenorhabditis vulgaris</name>
    <dbReference type="NCBI Taxonomy" id="31234"/>
    <lineage>
        <taxon>Eukaryota</taxon>
        <taxon>Metazoa</taxon>
        <taxon>Ecdysozoa</taxon>
        <taxon>Nematoda</taxon>
        <taxon>Chromadorea</taxon>
        <taxon>Rhabditida</taxon>
        <taxon>Rhabditina</taxon>
        <taxon>Rhabditomorpha</taxon>
        <taxon>Rhabditoidea</taxon>
        <taxon>Rhabditidae</taxon>
        <taxon>Peloderinae</taxon>
        <taxon>Caenorhabditis</taxon>
    </lineage>
</organism>
<evidence type="ECO:0008006" key="4">
    <source>
        <dbReference type="Google" id="ProtNLM"/>
    </source>
</evidence>
<dbReference type="KEGG" id="crq:GCK72_019092"/>
<accession>E3LKI7</accession>
<protein>
    <recommendedName>
        <fullName evidence="4">CUB-like domain-containing protein</fullName>
    </recommendedName>
</protein>
<dbReference type="GO" id="GO:0045087">
    <property type="term" value="P:innate immune response"/>
    <property type="evidence" value="ECO:0007669"/>
    <property type="project" value="TreeGrafter"/>
</dbReference>
<dbReference type="PANTHER" id="PTHR21733">
    <property type="entry name" value="CUB_2 DOMAIN-CONTAINING PROTEIN-RELATED-RELATED"/>
    <property type="match status" value="1"/>
</dbReference>
<dbReference type="InterPro" id="IPR005071">
    <property type="entry name" value="Glycoprotein"/>
</dbReference>
<dbReference type="Proteomes" id="UP000008281">
    <property type="component" value="Unassembled WGS sequence"/>
</dbReference>
<dbReference type="CTD" id="9838961"/>
<dbReference type="eggNOG" id="ENOG502RVQD">
    <property type="taxonomic scope" value="Eukaryota"/>
</dbReference>
<dbReference type="RefSeq" id="XP_003115411.2">
    <property type="nucleotide sequence ID" value="XM_003115363.2"/>
</dbReference>
<dbReference type="GO" id="GO:0045121">
    <property type="term" value="C:membrane raft"/>
    <property type="evidence" value="ECO:0007669"/>
    <property type="project" value="TreeGrafter"/>
</dbReference>
<dbReference type="AlphaFoldDB" id="E3LKI7"/>
<name>E3LKI7_CAERE</name>
<proteinExistence type="predicted"/>
<evidence type="ECO:0000313" key="2">
    <source>
        <dbReference type="EMBL" id="EFO99898.1"/>
    </source>
</evidence>
<reference evidence="2" key="1">
    <citation type="submission" date="2007-07" db="EMBL/GenBank/DDBJ databases">
        <title>PCAP assembly of the Caenorhabditis remanei genome.</title>
        <authorList>
            <consortium name="The Caenorhabditis remanei Sequencing Consortium"/>
            <person name="Wilson R.K."/>
        </authorList>
    </citation>
    <scope>NUCLEOTIDE SEQUENCE [LARGE SCALE GENOMIC DNA]</scope>
    <source>
        <strain evidence="2">PB4641</strain>
    </source>
</reference>
<dbReference type="InParanoid" id="E3LKI7"/>
<dbReference type="PANTHER" id="PTHR21733:SF9">
    <property type="entry name" value="IGGFC_BINDING DOMAIN-CONTAINING PROTEIN"/>
    <property type="match status" value="1"/>
</dbReference>
<keyword evidence="1" id="KW-0732">Signal</keyword>
<keyword evidence="3" id="KW-1185">Reference proteome</keyword>
<dbReference type="STRING" id="31234.E3LKI7"/>
<evidence type="ECO:0000256" key="1">
    <source>
        <dbReference type="SAM" id="SignalP"/>
    </source>
</evidence>
<dbReference type="EMBL" id="DS268410">
    <property type="protein sequence ID" value="EFO99898.1"/>
    <property type="molecule type" value="Genomic_DNA"/>
</dbReference>
<feature type="chain" id="PRO_5003174930" description="CUB-like domain-containing protein" evidence="1">
    <location>
        <begin position="20"/>
        <end position="392"/>
    </location>
</feature>
<dbReference type="OMA" id="EFFVQYY"/>
<dbReference type="GeneID" id="9838961"/>
<feature type="signal peptide" evidence="1">
    <location>
        <begin position="1"/>
        <end position="19"/>
    </location>
</feature>
<dbReference type="FunCoup" id="E3LKI7">
    <property type="interactions" value="1575"/>
</dbReference>